<evidence type="ECO:0000256" key="5">
    <source>
        <dbReference type="ARBA" id="ARBA00022741"/>
    </source>
</evidence>
<dbReference type="PANTHER" id="PTHR43065">
    <property type="entry name" value="SENSOR HISTIDINE KINASE"/>
    <property type="match status" value="1"/>
</dbReference>
<dbReference type="Gene3D" id="3.30.450.20">
    <property type="entry name" value="PAS domain"/>
    <property type="match status" value="4"/>
</dbReference>
<feature type="domain" description="PAS" evidence="10">
    <location>
        <begin position="140"/>
        <end position="186"/>
    </location>
</feature>
<dbReference type="PROSITE" id="PS50112">
    <property type="entry name" value="PAS"/>
    <property type="match status" value="2"/>
</dbReference>
<evidence type="ECO:0000313" key="11">
    <source>
        <dbReference type="EMBL" id="QQT01732.1"/>
    </source>
</evidence>
<dbReference type="CDD" id="cd00082">
    <property type="entry name" value="HisKA"/>
    <property type="match status" value="1"/>
</dbReference>
<dbReference type="SUPFAM" id="SSF55874">
    <property type="entry name" value="ATPase domain of HSP90 chaperone/DNA topoisomerase II/histidine kinase"/>
    <property type="match status" value="1"/>
</dbReference>
<evidence type="ECO:0000256" key="1">
    <source>
        <dbReference type="ARBA" id="ARBA00000085"/>
    </source>
</evidence>
<dbReference type="EC" id="2.7.13.3" evidence="2"/>
<keyword evidence="6" id="KW-0418">Kinase</keyword>
<dbReference type="InterPro" id="IPR003661">
    <property type="entry name" value="HisK_dim/P_dom"/>
</dbReference>
<keyword evidence="8" id="KW-0902">Two-component regulatory system</keyword>
<dbReference type="PROSITE" id="PS50109">
    <property type="entry name" value="HIS_KIN"/>
    <property type="match status" value="1"/>
</dbReference>
<dbReference type="SMART" id="SM00091">
    <property type="entry name" value="PAS"/>
    <property type="match status" value="4"/>
</dbReference>
<dbReference type="InterPro" id="IPR036097">
    <property type="entry name" value="HisK_dim/P_sf"/>
</dbReference>
<dbReference type="Pfam" id="PF00989">
    <property type="entry name" value="PAS"/>
    <property type="match status" value="1"/>
</dbReference>
<dbReference type="SUPFAM" id="SSF47384">
    <property type="entry name" value="Homodimeric domain of signal transducing histidine kinase"/>
    <property type="match status" value="1"/>
</dbReference>
<evidence type="ECO:0000256" key="3">
    <source>
        <dbReference type="ARBA" id="ARBA00022553"/>
    </source>
</evidence>
<feature type="domain" description="Histidine kinase" evidence="9">
    <location>
        <begin position="514"/>
        <end position="720"/>
    </location>
</feature>
<dbReference type="GO" id="GO:0006355">
    <property type="term" value="P:regulation of DNA-templated transcription"/>
    <property type="evidence" value="ECO:0007669"/>
    <property type="project" value="InterPro"/>
</dbReference>
<keyword evidence="12" id="KW-1185">Reference proteome</keyword>
<evidence type="ECO:0000256" key="4">
    <source>
        <dbReference type="ARBA" id="ARBA00022679"/>
    </source>
</evidence>
<dbReference type="Pfam" id="PF02518">
    <property type="entry name" value="HATPase_c"/>
    <property type="match status" value="1"/>
</dbReference>
<feature type="domain" description="PAS" evidence="10">
    <location>
        <begin position="260"/>
        <end position="304"/>
    </location>
</feature>
<comment type="catalytic activity">
    <reaction evidence="1">
        <text>ATP + protein L-histidine = ADP + protein N-phospho-L-histidine.</text>
        <dbReference type="EC" id="2.7.13.3"/>
    </reaction>
</comment>
<proteinExistence type="predicted"/>
<keyword evidence="3" id="KW-0597">Phosphoprotein</keyword>
<protein>
    <recommendedName>
        <fullName evidence="2">histidine kinase</fullName>
        <ecNumber evidence="2">2.7.13.3</ecNumber>
    </recommendedName>
</protein>
<dbReference type="KEGG" id="ppsr:I6J18_07710"/>
<evidence type="ECO:0000313" key="12">
    <source>
        <dbReference type="Proteomes" id="UP000595254"/>
    </source>
</evidence>
<gene>
    <name evidence="11" type="ORF">I6J18_07710</name>
</gene>
<sequence>MVGKTEDFLRIQQENHTLLSLIQQYKVIFDQAFEPFILTDGENQICFVNQPACSLFQETEENLLDAKITDLFTGAVASTLSGEDIYPHTEGKYQWKIQLRDGAIKSIECIVLTLNIEGHKLYKIKDITSEHLAEQEKQMSMKMFKDMFHQAVDCIAIYDSSGMVMDINDAFCRALQLEKRKIVGKNIDTLVTAAYIEEWRKGILHVHYSGSYKGDVEMVSKGKVISFDYTTSSNNMNGLFMSIFRNVTERRIMEQKLKKSERITQELLEQSMDAILFSDKNNIIFRVNDAACKIFENNKEDLIGGKIGHYIYKKDEKYKQLLEHFAKEGSVRGELFFRMPNKQIKLLELTSKKHGDEGYNLTILRNVSERWRIETELRDSERKFRKIFEGSLDGMILWKSSEFIDINEAGLKILELSKQELLQISIHSLVEKNSVNRKSLQNHLEMVFRNGSETSVMPLVMRNGKTKHLEISTRENLYSGLHLTIIRDVTENLVMQEQIRKSDTLSVVGELAAGIAHEIRNPMTAVKGFIQLLQTSVKEDFSTYFHVITTELNRIETIITEFLVLAKPQAVHYFSQNINSIMLETLELMGAQALLENIQFESDFEEKEFPVFCEANQLKQVFINILKNAIEVMPSGGIVRVKTRRWGTNQVQITITDEGQGIPEEKIKKLGEPFYTTKERGTGLGLMVSYKIIEEHSGMIKVESEIGKGSSFHIRLPLYEEKNT</sequence>
<evidence type="ECO:0000256" key="8">
    <source>
        <dbReference type="ARBA" id="ARBA00023012"/>
    </source>
</evidence>
<dbReference type="Gene3D" id="3.30.565.10">
    <property type="entry name" value="Histidine kinase-like ATPase, C-terminal domain"/>
    <property type="match status" value="1"/>
</dbReference>
<dbReference type="GO" id="GO:0000155">
    <property type="term" value="F:phosphorelay sensor kinase activity"/>
    <property type="evidence" value="ECO:0007669"/>
    <property type="project" value="InterPro"/>
</dbReference>
<dbReference type="InterPro" id="IPR004358">
    <property type="entry name" value="Sig_transdc_His_kin-like_C"/>
</dbReference>
<dbReference type="CDD" id="cd00130">
    <property type="entry name" value="PAS"/>
    <property type="match status" value="2"/>
</dbReference>
<keyword evidence="5" id="KW-0547">Nucleotide-binding</keyword>
<evidence type="ECO:0000259" key="9">
    <source>
        <dbReference type="PROSITE" id="PS50109"/>
    </source>
</evidence>
<dbReference type="GO" id="GO:0005524">
    <property type="term" value="F:ATP binding"/>
    <property type="evidence" value="ECO:0007669"/>
    <property type="project" value="UniProtKB-KW"/>
</dbReference>
<dbReference type="InterPro" id="IPR036890">
    <property type="entry name" value="HATPase_C_sf"/>
</dbReference>
<dbReference type="NCBIfam" id="TIGR00229">
    <property type="entry name" value="sensory_box"/>
    <property type="match status" value="3"/>
</dbReference>
<dbReference type="Pfam" id="PF00512">
    <property type="entry name" value="HisKA"/>
    <property type="match status" value="1"/>
</dbReference>
<dbReference type="Pfam" id="PF13188">
    <property type="entry name" value="PAS_8"/>
    <property type="match status" value="1"/>
</dbReference>
<evidence type="ECO:0000256" key="2">
    <source>
        <dbReference type="ARBA" id="ARBA00012438"/>
    </source>
</evidence>
<evidence type="ECO:0000256" key="7">
    <source>
        <dbReference type="ARBA" id="ARBA00022840"/>
    </source>
</evidence>
<dbReference type="AlphaFoldDB" id="A0A974NQ22"/>
<accession>A0A974NQ22</accession>
<dbReference type="InterPro" id="IPR005467">
    <property type="entry name" value="His_kinase_dom"/>
</dbReference>
<evidence type="ECO:0000259" key="10">
    <source>
        <dbReference type="PROSITE" id="PS50112"/>
    </source>
</evidence>
<dbReference type="SMART" id="SM00387">
    <property type="entry name" value="HATPase_c"/>
    <property type="match status" value="1"/>
</dbReference>
<organism evidence="11 12">
    <name type="scientific">Peribacillus psychrosaccharolyticus</name>
    <name type="common">Bacillus psychrosaccharolyticus</name>
    <dbReference type="NCBI Taxonomy" id="1407"/>
    <lineage>
        <taxon>Bacteria</taxon>
        <taxon>Bacillati</taxon>
        <taxon>Bacillota</taxon>
        <taxon>Bacilli</taxon>
        <taxon>Bacillales</taxon>
        <taxon>Bacillaceae</taxon>
        <taxon>Peribacillus</taxon>
    </lineage>
</organism>
<evidence type="ECO:0000256" key="6">
    <source>
        <dbReference type="ARBA" id="ARBA00022777"/>
    </source>
</evidence>
<dbReference type="EMBL" id="CP068053">
    <property type="protein sequence ID" value="QQT01732.1"/>
    <property type="molecule type" value="Genomic_DNA"/>
</dbReference>
<dbReference type="Gene3D" id="1.10.287.130">
    <property type="match status" value="1"/>
</dbReference>
<keyword evidence="7" id="KW-0067">ATP-binding</keyword>
<dbReference type="InterPro" id="IPR000014">
    <property type="entry name" value="PAS"/>
</dbReference>
<dbReference type="Proteomes" id="UP000595254">
    <property type="component" value="Chromosome"/>
</dbReference>
<reference evidence="11 12" key="1">
    <citation type="submission" date="2021-01" db="EMBL/GenBank/DDBJ databases">
        <title>FDA dAtabase for Regulatory Grade micrObial Sequences (FDA-ARGOS): Supporting development and validation of Infectious Disease Dx tests.</title>
        <authorList>
            <person name="Nelson B."/>
            <person name="Plummer A."/>
            <person name="Tallon L."/>
            <person name="Sadzewicz L."/>
            <person name="Zhao X."/>
            <person name="Boylan J."/>
            <person name="Ott S."/>
            <person name="Bowen H."/>
            <person name="Vavikolanu K."/>
            <person name="Mehta A."/>
            <person name="Aluvathingal J."/>
            <person name="Nadendla S."/>
            <person name="Myers T."/>
            <person name="Yan Y."/>
            <person name="Sichtig H."/>
        </authorList>
    </citation>
    <scope>NUCLEOTIDE SEQUENCE [LARGE SCALE GENOMIC DNA]</scope>
    <source>
        <strain evidence="11 12">FDAARGOS_1161</strain>
    </source>
</reference>
<dbReference type="SUPFAM" id="SSF55785">
    <property type="entry name" value="PYP-like sensor domain (PAS domain)"/>
    <property type="match status" value="4"/>
</dbReference>
<dbReference type="InterPro" id="IPR013767">
    <property type="entry name" value="PAS_fold"/>
</dbReference>
<dbReference type="SMART" id="SM00388">
    <property type="entry name" value="HisKA"/>
    <property type="match status" value="1"/>
</dbReference>
<dbReference type="Pfam" id="PF13426">
    <property type="entry name" value="PAS_9"/>
    <property type="match status" value="2"/>
</dbReference>
<dbReference type="PRINTS" id="PR00344">
    <property type="entry name" value="BCTRLSENSOR"/>
</dbReference>
<dbReference type="RefSeq" id="WP_201648060.1">
    <property type="nucleotide sequence ID" value="NZ_CP068053.1"/>
</dbReference>
<dbReference type="PANTHER" id="PTHR43065:SF34">
    <property type="entry name" value="SPORULATION KINASE A"/>
    <property type="match status" value="1"/>
</dbReference>
<dbReference type="InterPro" id="IPR035965">
    <property type="entry name" value="PAS-like_dom_sf"/>
</dbReference>
<keyword evidence="4" id="KW-0808">Transferase</keyword>
<name>A0A974NQ22_PERPY</name>
<dbReference type="InterPro" id="IPR003594">
    <property type="entry name" value="HATPase_dom"/>
</dbReference>